<dbReference type="Pfam" id="PF02535">
    <property type="entry name" value="Zip"/>
    <property type="match status" value="1"/>
</dbReference>
<evidence type="ECO:0000256" key="7">
    <source>
        <dbReference type="SAM" id="SignalP"/>
    </source>
</evidence>
<dbReference type="OrthoDB" id="200954at2759"/>
<dbReference type="GO" id="GO:0030003">
    <property type="term" value="P:intracellular monoatomic cation homeostasis"/>
    <property type="evidence" value="ECO:0007669"/>
    <property type="project" value="TreeGrafter"/>
</dbReference>
<dbReference type="AlphaFoldDB" id="A0A834HXU0"/>
<evidence type="ECO:0000256" key="4">
    <source>
        <dbReference type="ARBA" id="ARBA00022989"/>
    </source>
</evidence>
<evidence type="ECO:0000313" key="8">
    <source>
        <dbReference type="EMBL" id="KAF7268431.1"/>
    </source>
</evidence>
<evidence type="ECO:0000256" key="6">
    <source>
        <dbReference type="SAM" id="Phobius"/>
    </source>
</evidence>
<feature type="transmembrane region" description="Helical" evidence="6">
    <location>
        <begin position="598"/>
        <end position="622"/>
    </location>
</feature>
<dbReference type="GO" id="GO:0140410">
    <property type="term" value="F:monoatomic cation:bicarbonate symporter activity"/>
    <property type="evidence" value="ECO:0007669"/>
    <property type="project" value="TreeGrafter"/>
</dbReference>
<protein>
    <recommendedName>
        <fullName evidence="10">Zinc transporter foi-like protein</fullName>
    </recommendedName>
</protein>
<feature type="transmembrane region" description="Helical" evidence="6">
    <location>
        <begin position="539"/>
        <end position="559"/>
    </location>
</feature>
<dbReference type="GO" id="GO:0005385">
    <property type="term" value="F:zinc ion transmembrane transporter activity"/>
    <property type="evidence" value="ECO:0007669"/>
    <property type="project" value="TreeGrafter"/>
</dbReference>
<feature type="transmembrane region" description="Helical" evidence="6">
    <location>
        <begin position="260"/>
        <end position="278"/>
    </location>
</feature>
<dbReference type="PANTHER" id="PTHR12191">
    <property type="entry name" value="SOLUTE CARRIER FAMILY 39"/>
    <property type="match status" value="1"/>
</dbReference>
<keyword evidence="7" id="KW-0732">Signal</keyword>
<evidence type="ECO:0000256" key="5">
    <source>
        <dbReference type="ARBA" id="ARBA00023136"/>
    </source>
</evidence>
<keyword evidence="4 6" id="KW-1133">Transmembrane helix</keyword>
<evidence type="ECO:0000256" key="3">
    <source>
        <dbReference type="ARBA" id="ARBA00022692"/>
    </source>
</evidence>
<comment type="caution">
    <text evidence="8">The sequence shown here is derived from an EMBL/GenBank/DDBJ whole genome shotgun (WGS) entry which is preliminary data.</text>
</comment>
<gene>
    <name evidence="8" type="ORF">GWI33_018441</name>
</gene>
<feature type="chain" id="PRO_5032807270" description="Zinc transporter foi-like protein" evidence="7">
    <location>
        <begin position="18"/>
        <end position="634"/>
    </location>
</feature>
<sequence length="634" mass="70572">MAHHIISVSIFCLLCATHSPCASHAAFGHLESYRHDGYKDPNIPKLASNPIQNLREKIKNSIVQGTKSYDDPTARIKHFHTDNKLKRSVDDINDGTNKDNMQTEYMKKIFLKYGDGNTITMQGFETMLKRLDLLQILKSKFDEHFHEMNIQEETVHAAENNVTCFDHGTITSLKGSVQNEGFNHTTFSEICPMLMYNLLSDCNAAGKMEVLGVDVISNSANGLTWIYSLLAVFVISICGLGALVIIPVMQKRFYKPLMQFLVALAVGTLAGDALLHLLPHAMGGGHEHDHGHHEDGTSSHDAHLENTWKGLVAMMGLIFFFIMERLILLVSKWRKKKQKDKTVPHAHVKIYNDNGERRNSTQCMDKYNMSPYCYKDIMSDTHTHTYLEPDNSAMELLGSKTDLQMKNSKDTNMEKLEANQNLADADLVSTPCIEAKMLSHEHEDFTVIVREHASDHHGHSHKHGHVHSAPKNFSSVAWMVIMGDGLHNFTDGMAIGAAFASGLAGGFSTTLAVFCHELPHELGDFAMLLKAGMSIRQALFYNLLCSGLCILGNLVGLYLGNTEAANAWLFAAAAGTFIYIALVDMIPELSSAHDEEDNLFQCFLHLSGLLIGVGLMAIIALYEHDLKHIFHDPE</sequence>
<dbReference type="PANTHER" id="PTHR12191:SF37">
    <property type="entry name" value="ZINC TRANSPORTER FOI"/>
    <property type="match status" value="1"/>
</dbReference>
<dbReference type="Proteomes" id="UP000625711">
    <property type="component" value="Unassembled WGS sequence"/>
</dbReference>
<dbReference type="GO" id="GO:0071578">
    <property type="term" value="P:zinc ion import across plasma membrane"/>
    <property type="evidence" value="ECO:0007669"/>
    <property type="project" value="TreeGrafter"/>
</dbReference>
<reference evidence="8" key="1">
    <citation type="submission" date="2020-08" db="EMBL/GenBank/DDBJ databases">
        <title>Genome sequencing and assembly of the red palm weevil Rhynchophorus ferrugineus.</title>
        <authorList>
            <person name="Dias G.B."/>
            <person name="Bergman C.M."/>
            <person name="Manee M."/>
        </authorList>
    </citation>
    <scope>NUCLEOTIDE SEQUENCE</scope>
    <source>
        <strain evidence="8">AA-2017</strain>
        <tissue evidence="8">Whole larva</tissue>
    </source>
</reference>
<comment type="subcellular location">
    <subcellularLocation>
        <location evidence="1">Membrane</location>
        <topology evidence="1">Multi-pass membrane protein</topology>
    </subcellularLocation>
</comment>
<dbReference type="EMBL" id="JAACXV010014323">
    <property type="protein sequence ID" value="KAF7268431.1"/>
    <property type="molecule type" value="Genomic_DNA"/>
</dbReference>
<evidence type="ECO:0000256" key="2">
    <source>
        <dbReference type="ARBA" id="ARBA00006939"/>
    </source>
</evidence>
<evidence type="ECO:0008006" key="10">
    <source>
        <dbReference type="Google" id="ProtNLM"/>
    </source>
</evidence>
<dbReference type="InterPro" id="IPR050799">
    <property type="entry name" value="ZIP_Transporter"/>
</dbReference>
<evidence type="ECO:0000256" key="1">
    <source>
        <dbReference type="ARBA" id="ARBA00004141"/>
    </source>
</evidence>
<accession>A0A834HXU0</accession>
<comment type="similarity">
    <text evidence="2">Belongs to the ZIP transporter (TC 2.A.5) family.</text>
</comment>
<feature type="signal peptide" evidence="7">
    <location>
        <begin position="1"/>
        <end position="17"/>
    </location>
</feature>
<proteinExistence type="inferred from homology"/>
<dbReference type="InterPro" id="IPR003689">
    <property type="entry name" value="ZIP"/>
</dbReference>
<feature type="transmembrane region" description="Helical" evidence="6">
    <location>
        <begin position="311"/>
        <end position="331"/>
    </location>
</feature>
<feature type="transmembrane region" description="Helical" evidence="6">
    <location>
        <begin position="225"/>
        <end position="248"/>
    </location>
</feature>
<keyword evidence="9" id="KW-1185">Reference proteome</keyword>
<dbReference type="GO" id="GO:0005886">
    <property type="term" value="C:plasma membrane"/>
    <property type="evidence" value="ECO:0007669"/>
    <property type="project" value="TreeGrafter"/>
</dbReference>
<keyword evidence="5 6" id="KW-0472">Membrane</keyword>
<name>A0A834HXU0_RHYFE</name>
<feature type="transmembrane region" description="Helical" evidence="6">
    <location>
        <begin position="565"/>
        <end position="586"/>
    </location>
</feature>
<organism evidence="8 9">
    <name type="scientific">Rhynchophorus ferrugineus</name>
    <name type="common">Red palm weevil</name>
    <name type="synonym">Curculio ferrugineus</name>
    <dbReference type="NCBI Taxonomy" id="354439"/>
    <lineage>
        <taxon>Eukaryota</taxon>
        <taxon>Metazoa</taxon>
        <taxon>Ecdysozoa</taxon>
        <taxon>Arthropoda</taxon>
        <taxon>Hexapoda</taxon>
        <taxon>Insecta</taxon>
        <taxon>Pterygota</taxon>
        <taxon>Neoptera</taxon>
        <taxon>Endopterygota</taxon>
        <taxon>Coleoptera</taxon>
        <taxon>Polyphaga</taxon>
        <taxon>Cucujiformia</taxon>
        <taxon>Curculionidae</taxon>
        <taxon>Dryophthorinae</taxon>
        <taxon>Rhynchophorus</taxon>
    </lineage>
</organism>
<evidence type="ECO:0000313" key="9">
    <source>
        <dbReference type="Proteomes" id="UP000625711"/>
    </source>
</evidence>
<keyword evidence="3 6" id="KW-0812">Transmembrane</keyword>